<reference evidence="2 3" key="1">
    <citation type="submission" date="2020-05" db="EMBL/GenBank/DDBJ databases">
        <authorList>
            <person name="Campoy J."/>
            <person name="Schneeberger K."/>
            <person name="Spophaly S."/>
        </authorList>
    </citation>
    <scope>NUCLEOTIDE SEQUENCE [LARGE SCALE GENOMIC DNA]</scope>
    <source>
        <strain evidence="2">PruArmRojPasFocal</strain>
    </source>
</reference>
<accession>A0A6J5V9Q6</accession>
<keyword evidence="1" id="KW-0812">Transmembrane</keyword>
<keyword evidence="1" id="KW-1133">Transmembrane helix</keyword>
<keyword evidence="1" id="KW-0472">Membrane</keyword>
<evidence type="ECO:0000313" key="3">
    <source>
        <dbReference type="Proteomes" id="UP000507222"/>
    </source>
</evidence>
<gene>
    <name evidence="2" type="ORF">CURHAP_LOCUS41651</name>
</gene>
<protein>
    <submittedName>
        <fullName evidence="2">Uncharacterized protein</fullName>
    </submittedName>
</protein>
<feature type="transmembrane region" description="Helical" evidence="1">
    <location>
        <begin position="46"/>
        <end position="69"/>
    </location>
</feature>
<proteinExistence type="predicted"/>
<name>A0A6J5V9Q6_PRUAR</name>
<organism evidence="2 3">
    <name type="scientific">Prunus armeniaca</name>
    <name type="common">Apricot</name>
    <name type="synonym">Armeniaca vulgaris</name>
    <dbReference type="NCBI Taxonomy" id="36596"/>
    <lineage>
        <taxon>Eukaryota</taxon>
        <taxon>Viridiplantae</taxon>
        <taxon>Streptophyta</taxon>
        <taxon>Embryophyta</taxon>
        <taxon>Tracheophyta</taxon>
        <taxon>Spermatophyta</taxon>
        <taxon>Magnoliopsida</taxon>
        <taxon>eudicotyledons</taxon>
        <taxon>Gunneridae</taxon>
        <taxon>Pentapetalae</taxon>
        <taxon>rosids</taxon>
        <taxon>fabids</taxon>
        <taxon>Rosales</taxon>
        <taxon>Rosaceae</taxon>
        <taxon>Amygdaloideae</taxon>
        <taxon>Amygdaleae</taxon>
        <taxon>Prunus</taxon>
    </lineage>
</organism>
<dbReference type="Proteomes" id="UP000507222">
    <property type="component" value="Unassembled WGS sequence"/>
</dbReference>
<dbReference type="AlphaFoldDB" id="A0A6J5V9Q6"/>
<dbReference type="EMBL" id="CAEKDK010000007">
    <property type="protein sequence ID" value="CAB4285759.1"/>
    <property type="molecule type" value="Genomic_DNA"/>
</dbReference>
<evidence type="ECO:0000313" key="2">
    <source>
        <dbReference type="EMBL" id="CAB4285759.1"/>
    </source>
</evidence>
<evidence type="ECO:0000256" key="1">
    <source>
        <dbReference type="SAM" id="Phobius"/>
    </source>
</evidence>
<feature type="transmembrane region" description="Helical" evidence="1">
    <location>
        <begin position="81"/>
        <end position="104"/>
    </location>
</feature>
<sequence>MTGIIFLSSIFDLSGASLSQPQILSLPISDLSATASALLLHRSLSLIWQAVVKVHLLLNFPSFFGCLLLGISSYCCLSLAFAILLVVWVLVLLVNTFSGLLLALTNYNHSTLFIAMEASGDRLAAVSVGCN</sequence>